<gene>
    <name evidence="6" type="primary">CFS1_3</name>
    <name evidence="6" type="ORF">EIP91_007966</name>
</gene>
<dbReference type="SUPFAM" id="SSF53335">
    <property type="entry name" value="S-adenosyl-L-methionine-dependent methyltransferases"/>
    <property type="match status" value="1"/>
</dbReference>
<dbReference type="Gene3D" id="3.40.50.150">
    <property type="entry name" value="Vaccinia Virus protein VP39"/>
    <property type="match status" value="1"/>
</dbReference>
<dbReference type="InterPro" id="IPR050723">
    <property type="entry name" value="CFA/CMAS"/>
</dbReference>
<reference evidence="6 7" key="1">
    <citation type="submission" date="2018-11" db="EMBL/GenBank/DDBJ databases">
        <title>Genome assembly of Steccherinum ochraceum LE-BIN_3174, the white-rot fungus of the Steccherinaceae family (The Residual Polyporoid clade, Polyporales, Basidiomycota).</title>
        <authorList>
            <person name="Fedorova T.V."/>
            <person name="Glazunova O.A."/>
            <person name="Landesman E.O."/>
            <person name="Moiseenko K.V."/>
            <person name="Psurtseva N.V."/>
            <person name="Savinova O.S."/>
            <person name="Shakhova N.V."/>
            <person name="Tyazhelova T.V."/>
            <person name="Vasina D.V."/>
        </authorList>
    </citation>
    <scope>NUCLEOTIDE SEQUENCE [LARGE SCALE GENOMIC DNA]</scope>
    <source>
        <strain evidence="6 7">LE-BIN_3174</strain>
    </source>
</reference>
<evidence type="ECO:0000256" key="2">
    <source>
        <dbReference type="ARBA" id="ARBA00022603"/>
    </source>
</evidence>
<evidence type="ECO:0000256" key="5">
    <source>
        <dbReference type="ARBA" id="ARBA00023098"/>
    </source>
</evidence>
<evidence type="ECO:0000256" key="4">
    <source>
        <dbReference type="ARBA" id="ARBA00022691"/>
    </source>
</evidence>
<dbReference type="PIRSF" id="PIRSF003085">
    <property type="entry name" value="CMAS"/>
    <property type="match status" value="1"/>
</dbReference>
<dbReference type="InterPro" id="IPR003333">
    <property type="entry name" value="CMAS"/>
</dbReference>
<dbReference type="PANTHER" id="PTHR43667:SF2">
    <property type="entry name" value="FATTY ACID C-METHYL TRANSFERASE"/>
    <property type="match status" value="1"/>
</dbReference>
<dbReference type="GO" id="GO:0008168">
    <property type="term" value="F:methyltransferase activity"/>
    <property type="evidence" value="ECO:0007669"/>
    <property type="project" value="UniProtKB-KW"/>
</dbReference>
<dbReference type="AlphaFoldDB" id="A0A4R0RHG0"/>
<keyword evidence="2" id="KW-0489">Methyltransferase</keyword>
<proteinExistence type="inferred from homology"/>
<protein>
    <submittedName>
        <fullName evidence="6">Cfs1-like protein</fullName>
    </submittedName>
</protein>
<dbReference type="Proteomes" id="UP000292702">
    <property type="component" value="Unassembled WGS sequence"/>
</dbReference>
<keyword evidence="3" id="KW-0808">Transferase</keyword>
<dbReference type="PANTHER" id="PTHR43667">
    <property type="entry name" value="CYCLOPROPANE-FATTY-ACYL-PHOSPHOLIPID SYNTHASE"/>
    <property type="match status" value="1"/>
</dbReference>
<sequence length="458" mass="51906">MDLSTARSLYFSTNNVLSRWTSGIIQQYARSWAFSALKGGLKVGRSLVVIDHDGEHHFGPSNAKLPPITLKVQNDNIWARILLSHDLGVAEAYMHGDFEVSSLKDLLNMWLDNRDTLTGLQNAFSSSLAFYSALAINALGRHTLKMSRVHVEVSYDVSNEFYECFLSTEMMYSCAIWGEEEGGVRGDLEQGSTPGDLEAAQLRKVRHILRSARLRPGDRLLEIGSGWGAMAIEAGRMGCEVDTVTLSVEQKAWADQRIADAGLTDRVRVHLCDYRKLPPAFEKSFDAFVSCEMIEAVGPSHMKTYLRMIDWAMKRDRATAVITATCQPDFRYSDFQQDDFSRHYHWPNCHLPSALSLANAVQNTLPGKFVLASLEDHGIHYPRTLREWDRRLEKNWTPALIATLQDRYPHLRSEDSLRAFKAKWHYIFVYAEVGFARAYSSLHCWTFARPENVAVVCS</sequence>
<dbReference type="EMBL" id="RWJN01000432">
    <property type="protein sequence ID" value="TCD61764.1"/>
    <property type="molecule type" value="Genomic_DNA"/>
</dbReference>
<comment type="similarity">
    <text evidence="1">Belongs to the CFA/CMAS family.</text>
</comment>
<evidence type="ECO:0000313" key="7">
    <source>
        <dbReference type="Proteomes" id="UP000292702"/>
    </source>
</evidence>
<dbReference type="OrthoDB" id="8300214at2759"/>
<name>A0A4R0RHG0_9APHY</name>
<keyword evidence="4" id="KW-0949">S-adenosyl-L-methionine</keyword>
<dbReference type="Pfam" id="PF02353">
    <property type="entry name" value="CMAS"/>
    <property type="match status" value="1"/>
</dbReference>
<accession>A0A4R0RHG0</accession>
<dbReference type="GO" id="GO:0032259">
    <property type="term" value="P:methylation"/>
    <property type="evidence" value="ECO:0007669"/>
    <property type="project" value="UniProtKB-KW"/>
</dbReference>
<organism evidence="6 7">
    <name type="scientific">Steccherinum ochraceum</name>
    <dbReference type="NCBI Taxonomy" id="92696"/>
    <lineage>
        <taxon>Eukaryota</taxon>
        <taxon>Fungi</taxon>
        <taxon>Dikarya</taxon>
        <taxon>Basidiomycota</taxon>
        <taxon>Agaricomycotina</taxon>
        <taxon>Agaricomycetes</taxon>
        <taxon>Polyporales</taxon>
        <taxon>Steccherinaceae</taxon>
        <taxon>Steccherinum</taxon>
    </lineage>
</organism>
<dbReference type="CDD" id="cd02440">
    <property type="entry name" value="AdoMet_MTases"/>
    <property type="match status" value="1"/>
</dbReference>
<comment type="caution">
    <text evidence="6">The sequence shown here is derived from an EMBL/GenBank/DDBJ whole genome shotgun (WGS) entry which is preliminary data.</text>
</comment>
<keyword evidence="5" id="KW-0443">Lipid metabolism</keyword>
<dbReference type="GO" id="GO:0008610">
    <property type="term" value="P:lipid biosynthetic process"/>
    <property type="evidence" value="ECO:0007669"/>
    <property type="project" value="InterPro"/>
</dbReference>
<dbReference type="STRING" id="92696.A0A4R0RHG0"/>
<keyword evidence="7" id="KW-1185">Reference proteome</keyword>
<dbReference type="InterPro" id="IPR029063">
    <property type="entry name" value="SAM-dependent_MTases_sf"/>
</dbReference>
<evidence type="ECO:0000256" key="1">
    <source>
        <dbReference type="ARBA" id="ARBA00010815"/>
    </source>
</evidence>
<evidence type="ECO:0000256" key="3">
    <source>
        <dbReference type="ARBA" id="ARBA00022679"/>
    </source>
</evidence>
<evidence type="ECO:0000313" key="6">
    <source>
        <dbReference type="EMBL" id="TCD61764.1"/>
    </source>
</evidence>